<dbReference type="GO" id="GO:0008235">
    <property type="term" value="F:metalloexopeptidase activity"/>
    <property type="evidence" value="ECO:0007669"/>
    <property type="project" value="InterPro"/>
</dbReference>
<name>A0A644TIC3_9ZZZZ</name>
<accession>A0A644TIC3</accession>
<sequence length="416" mass="46100">MKKTLILIILSFLTTNLFCQEGKISDYNIEKTVYYLASEELQGRLPSSKGDSLAVDYITNIFKQANLKPLFETFYQEVAFKDMESIAMNSKQAGPKNKFSRNVVGIVEGNDPLLKLECIVIGAHFDHLGLGSMMSGSRSKEPNKIHYGADDNASGVALMLDLVKKFSKNPPKRSIIFVAFCCEEKGLIGSKQFIEAMSLDSELIVAMFNFDMVGKLKNNSMTVGGSKTSKESEKIIKKYAKLNNLKVSLSPSGIGPSDHASFYAKNIPVFYFTTGADSTYHTQYDTPERLNYKGMDVVSSLAFDIANDVANRKNKLRFRRVAETKNKGHMSDVKVTLGIMPDVTGSSDGLKAENVSKGKPADRAGMLTGDIIIELNGKKITDIYSYMDALGTLKENQTYKVKIKREGKTKELKIKL</sequence>
<dbReference type="AlphaFoldDB" id="A0A644TIC3"/>
<dbReference type="InterPro" id="IPR036034">
    <property type="entry name" value="PDZ_sf"/>
</dbReference>
<dbReference type="InterPro" id="IPR001478">
    <property type="entry name" value="PDZ"/>
</dbReference>
<dbReference type="EMBL" id="VSSQ01000033">
    <property type="protein sequence ID" value="MPL66624.1"/>
    <property type="molecule type" value="Genomic_DNA"/>
</dbReference>
<dbReference type="Gene3D" id="2.30.42.10">
    <property type="match status" value="1"/>
</dbReference>
<dbReference type="InterPro" id="IPR007484">
    <property type="entry name" value="Peptidase_M28"/>
</dbReference>
<dbReference type="SMART" id="SM00228">
    <property type="entry name" value="PDZ"/>
    <property type="match status" value="1"/>
</dbReference>
<dbReference type="InterPro" id="IPR045175">
    <property type="entry name" value="M28_fam"/>
</dbReference>
<dbReference type="SUPFAM" id="SSF50156">
    <property type="entry name" value="PDZ domain-like"/>
    <property type="match status" value="1"/>
</dbReference>
<dbReference type="PANTHER" id="PTHR12147:SF26">
    <property type="entry name" value="PEPTIDASE M28 DOMAIN-CONTAINING PROTEIN"/>
    <property type="match status" value="1"/>
</dbReference>
<feature type="domain" description="PDZ" evidence="1">
    <location>
        <begin position="343"/>
        <end position="395"/>
    </location>
</feature>
<evidence type="ECO:0000259" key="1">
    <source>
        <dbReference type="PROSITE" id="PS50106"/>
    </source>
</evidence>
<protein>
    <recommendedName>
        <fullName evidence="1">PDZ domain-containing protein</fullName>
    </recommendedName>
</protein>
<dbReference type="GO" id="GO:0006508">
    <property type="term" value="P:proteolysis"/>
    <property type="evidence" value="ECO:0007669"/>
    <property type="project" value="InterPro"/>
</dbReference>
<dbReference type="Gene3D" id="3.40.630.10">
    <property type="entry name" value="Zn peptidases"/>
    <property type="match status" value="1"/>
</dbReference>
<comment type="caution">
    <text evidence="2">The sequence shown here is derived from an EMBL/GenBank/DDBJ whole genome shotgun (WGS) entry which is preliminary data.</text>
</comment>
<gene>
    <name evidence="2" type="ORF">SDC9_12311</name>
</gene>
<organism evidence="2">
    <name type="scientific">bioreactor metagenome</name>
    <dbReference type="NCBI Taxonomy" id="1076179"/>
    <lineage>
        <taxon>unclassified sequences</taxon>
        <taxon>metagenomes</taxon>
        <taxon>ecological metagenomes</taxon>
    </lineage>
</organism>
<dbReference type="PANTHER" id="PTHR12147">
    <property type="entry name" value="METALLOPEPTIDASE M28 FAMILY MEMBER"/>
    <property type="match status" value="1"/>
</dbReference>
<reference evidence="2" key="1">
    <citation type="submission" date="2019-08" db="EMBL/GenBank/DDBJ databases">
        <authorList>
            <person name="Kucharzyk K."/>
            <person name="Murdoch R.W."/>
            <person name="Higgins S."/>
            <person name="Loffler F."/>
        </authorList>
    </citation>
    <scope>NUCLEOTIDE SEQUENCE</scope>
</reference>
<evidence type="ECO:0000313" key="2">
    <source>
        <dbReference type="EMBL" id="MPL66624.1"/>
    </source>
</evidence>
<dbReference type="Pfam" id="PF13180">
    <property type="entry name" value="PDZ_2"/>
    <property type="match status" value="1"/>
</dbReference>
<dbReference type="SUPFAM" id="SSF53187">
    <property type="entry name" value="Zn-dependent exopeptidases"/>
    <property type="match status" value="1"/>
</dbReference>
<dbReference type="PROSITE" id="PS50106">
    <property type="entry name" value="PDZ"/>
    <property type="match status" value="1"/>
</dbReference>
<dbReference type="Pfam" id="PF04389">
    <property type="entry name" value="Peptidase_M28"/>
    <property type="match status" value="1"/>
</dbReference>
<proteinExistence type="predicted"/>